<evidence type="ECO:0000313" key="2">
    <source>
        <dbReference type="Proteomes" id="UP001305414"/>
    </source>
</evidence>
<evidence type="ECO:0000313" key="1">
    <source>
        <dbReference type="EMBL" id="KAK5636682.1"/>
    </source>
</evidence>
<proteinExistence type="predicted"/>
<name>A0AAN7ZAP1_9PEZI</name>
<accession>A0AAN7ZAP1</accession>
<sequence length="75" mass="9038">MLLKSRRHDVEKVFLDPLFLELFEDERRIDYMLHGVVDLELKSGGEITRQWAARGVLREDEKGLKYTFYQVYFNN</sequence>
<dbReference type="EMBL" id="JAWHQM010000075">
    <property type="protein sequence ID" value="KAK5636682.1"/>
    <property type="molecule type" value="Genomic_DNA"/>
</dbReference>
<dbReference type="AlphaFoldDB" id="A0AAN7ZAP1"/>
<gene>
    <name evidence="1" type="ORF">RRF57_012394</name>
</gene>
<keyword evidence="2" id="KW-1185">Reference proteome</keyword>
<reference evidence="1 2" key="1">
    <citation type="submission" date="2023-10" db="EMBL/GenBank/DDBJ databases">
        <title>Draft genome sequence of Xylaria bambusicola isolate GMP-LS, the root and basal stem rot pathogen of sugarcane in Indonesia.</title>
        <authorList>
            <person name="Selvaraj P."/>
            <person name="Muralishankar V."/>
            <person name="Muruganantham S."/>
            <person name="Sp S."/>
            <person name="Haryani S."/>
            <person name="Lau K.J.X."/>
            <person name="Naqvi N.I."/>
        </authorList>
    </citation>
    <scope>NUCLEOTIDE SEQUENCE [LARGE SCALE GENOMIC DNA]</scope>
    <source>
        <strain evidence="1">GMP-LS</strain>
    </source>
</reference>
<organism evidence="1 2">
    <name type="scientific">Xylaria bambusicola</name>
    <dbReference type="NCBI Taxonomy" id="326684"/>
    <lineage>
        <taxon>Eukaryota</taxon>
        <taxon>Fungi</taxon>
        <taxon>Dikarya</taxon>
        <taxon>Ascomycota</taxon>
        <taxon>Pezizomycotina</taxon>
        <taxon>Sordariomycetes</taxon>
        <taxon>Xylariomycetidae</taxon>
        <taxon>Xylariales</taxon>
        <taxon>Xylariaceae</taxon>
        <taxon>Xylaria</taxon>
    </lineage>
</organism>
<comment type="caution">
    <text evidence="1">The sequence shown here is derived from an EMBL/GenBank/DDBJ whole genome shotgun (WGS) entry which is preliminary data.</text>
</comment>
<protein>
    <submittedName>
        <fullName evidence="1">Uncharacterized protein</fullName>
    </submittedName>
</protein>
<dbReference type="Proteomes" id="UP001305414">
    <property type="component" value="Unassembled WGS sequence"/>
</dbReference>